<sequence>MLRLKSVLKGIGLLVLVLLLGVIGFAATKPDQFRIERSIEIQTSAEKVYSVLTDLRQGSTWSPFEKDPGMRRKFSGSETGKGAVYEWEGKEAGVGRMEITETIPFSKIVLKLDFVKPFEAHDTVEYTITSEGKTARITWTMYGANHYFSKVMSVFCDVDKLVGSEFETGLANLKRILEK</sequence>
<organism evidence="1 2">
    <name type="scientific">Leptospira fletcheri</name>
    <dbReference type="NCBI Taxonomy" id="2484981"/>
    <lineage>
        <taxon>Bacteria</taxon>
        <taxon>Pseudomonadati</taxon>
        <taxon>Spirochaetota</taxon>
        <taxon>Spirochaetia</taxon>
        <taxon>Leptospirales</taxon>
        <taxon>Leptospiraceae</taxon>
        <taxon>Leptospira</taxon>
    </lineage>
</organism>
<evidence type="ECO:0000313" key="2">
    <source>
        <dbReference type="Proteomes" id="UP000298458"/>
    </source>
</evidence>
<dbReference type="OrthoDB" id="9807923at2"/>
<gene>
    <name evidence="1" type="ORF">EHO60_13085</name>
</gene>
<name>A0A4R9GB28_9LEPT</name>
<comment type="caution">
    <text evidence="1">The sequence shown here is derived from an EMBL/GenBank/DDBJ whole genome shotgun (WGS) entry which is preliminary data.</text>
</comment>
<dbReference type="EMBL" id="RQET01000009">
    <property type="protein sequence ID" value="TGK08958.1"/>
    <property type="molecule type" value="Genomic_DNA"/>
</dbReference>
<dbReference type="CDD" id="cd07818">
    <property type="entry name" value="SRPBCC_1"/>
    <property type="match status" value="1"/>
</dbReference>
<proteinExistence type="predicted"/>
<dbReference type="InterPro" id="IPR023393">
    <property type="entry name" value="START-like_dom_sf"/>
</dbReference>
<dbReference type="Pfam" id="PF10604">
    <property type="entry name" value="Polyketide_cyc2"/>
    <property type="match status" value="1"/>
</dbReference>
<evidence type="ECO:0000313" key="1">
    <source>
        <dbReference type="EMBL" id="TGK08958.1"/>
    </source>
</evidence>
<dbReference type="AlphaFoldDB" id="A0A4R9GB28"/>
<dbReference type="SUPFAM" id="SSF55961">
    <property type="entry name" value="Bet v1-like"/>
    <property type="match status" value="1"/>
</dbReference>
<dbReference type="InterPro" id="IPR019587">
    <property type="entry name" value="Polyketide_cyclase/dehydratase"/>
</dbReference>
<keyword evidence="2" id="KW-1185">Reference proteome</keyword>
<protein>
    <submittedName>
        <fullName evidence="1">Polyketide cyclase</fullName>
    </submittedName>
</protein>
<dbReference type="RefSeq" id="WP_135768645.1">
    <property type="nucleotide sequence ID" value="NZ_RQET01000009.1"/>
</dbReference>
<reference evidence="1" key="1">
    <citation type="journal article" date="2019" name="PLoS Negl. Trop. Dis.">
        <title>Revisiting the worldwide diversity of Leptospira species in the environment.</title>
        <authorList>
            <person name="Vincent A.T."/>
            <person name="Schiettekatte O."/>
            <person name="Bourhy P."/>
            <person name="Veyrier F.J."/>
            <person name="Picardeau M."/>
        </authorList>
    </citation>
    <scope>NUCLEOTIDE SEQUENCE [LARGE SCALE GENOMIC DNA]</scope>
    <source>
        <strain evidence="1">SSW15</strain>
    </source>
</reference>
<dbReference type="Gene3D" id="3.30.530.20">
    <property type="match status" value="1"/>
</dbReference>
<accession>A0A4R9GB28</accession>
<dbReference type="Proteomes" id="UP000298458">
    <property type="component" value="Unassembled WGS sequence"/>
</dbReference>